<dbReference type="SMART" id="SM00271">
    <property type="entry name" value="DnaJ"/>
    <property type="match status" value="1"/>
</dbReference>
<name>A0ABN7SLF1_OIKDI</name>
<dbReference type="PANTHER" id="PTHR43096:SF52">
    <property type="entry name" value="DNAJ HOMOLOG 1, MITOCHONDRIAL-RELATED"/>
    <property type="match status" value="1"/>
</dbReference>
<evidence type="ECO:0000313" key="4">
    <source>
        <dbReference type="EMBL" id="CAG5099573.1"/>
    </source>
</evidence>
<dbReference type="InterPro" id="IPR018253">
    <property type="entry name" value="DnaJ_domain_CS"/>
</dbReference>
<sequence length="176" mass="21044">MKDYYRTLDVTPEASTAEIKKAYHKMARKFHPDKNKAKDAHEMFIRIKEAYEVLSDPVKRKQFEAARAGPRNSRRHRSTKARRPHPYKRPAQEKEPEKRKGTWIELTLYWVNYPGGEKVNIHKLRKALKMWWIKKEGDYVKINYSKHSKAERDAAVLRDQFPKIVVRWIDKSDLIN</sequence>
<dbReference type="Pfam" id="PF00226">
    <property type="entry name" value="DnaJ"/>
    <property type="match status" value="1"/>
</dbReference>
<feature type="region of interest" description="Disordered" evidence="2">
    <location>
        <begin position="63"/>
        <end position="98"/>
    </location>
</feature>
<proteinExistence type="predicted"/>
<evidence type="ECO:0000313" key="5">
    <source>
        <dbReference type="Proteomes" id="UP001158576"/>
    </source>
</evidence>
<evidence type="ECO:0000256" key="1">
    <source>
        <dbReference type="ARBA" id="ARBA00023186"/>
    </source>
</evidence>
<gene>
    <name evidence="4" type="ORF">OKIOD_LOCUS8144</name>
</gene>
<feature type="domain" description="J" evidence="3">
    <location>
        <begin position="3"/>
        <end position="67"/>
    </location>
</feature>
<dbReference type="EMBL" id="OU015569">
    <property type="protein sequence ID" value="CAG5099573.1"/>
    <property type="molecule type" value="Genomic_DNA"/>
</dbReference>
<evidence type="ECO:0000256" key="2">
    <source>
        <dbReference type="SAM" id="MobiDB-lite"/>
    </source>
</evidence>
<keyword evidence="5" id="KW-1185">Reference proteome</keyword>
<accession>A0ABN7SLF1</accession>
<reference evidence="4 5" key="1">
    <citation type="submission" date="2021-04" db="EMBL/GenBank/DDBJ databases">
        <authorList>
            <person name="Bliznina A."/>
        </authorList>
    </citation>
    <scope>NUCLEOTIDE SEQUENCE [LARGE SCALE GENOMIC DNA]</scope>
</reference>
<keyword evidence="1" id="KW-0143">Chaperone</keyword>
<dbReference type="PROSITE" id="PS50076">
    <property type="entry name" value="DNAJ_2"/>
    <property type="match status" value="1"/>
</dbReference>
<dbReference type="Proteomes" id="UP001158576">
    <property type="component" value="Chromosome XSR"/>
</dbReference>
<dbReference type="PROSITE" id="PS00636">
    <property type="entry name" value="DNAJ_1"/>
    <property type="match status" value="1"/>
</dbReference>
<dbReference type="PANTHER" id="PTHR43096">
    <property type="entry name" value="DNAJ HOMOLOG 1, MITOCHONDRIAL-RELATED"/>
    <property type="match status" value="1"/>
</dbReference>
<organism evidence="4 5">
    <name type="scientific">Oikopleura dioica</name>
    <name type="common">Tunicate</name>
    <dbReference type="NCBI Taxonomy" id="34765"/>
    <lineage>
        <taxon>Eukaryota</taxon>
        <taxon>Metazoa</taxon>
        <taxon>Chordata</taxon>
        <taxon>Tunicata</taxon>
        <taxon>Appendicularia</taxon>
        <taxon>Copelata</taxon>
        <taxon>Oikopleuridae</taxon>
        <taxon>Oikopleura</taxon>
    </lineage>
</organism>
<dbReference type="InterPro" id="IPR036869">
    <property type="entry name" value="J_dom_sf"/>
</dbReference>
<feature type="compositionally biased region" description="Basic residues" evidence="2">
    <location>
        <begin position="72"/>
        <end position="88"/>
    </location>
</feature>
<protein>
    <submittedName>
        <fullName evidence="4">Oidioi.mRNA.OKI2018_I69.XSR.g16586.t1.cds</fullName>
    </submittedName>
</protein>
<dbReference type="SUPFAM" id="SSF46565">
    <property type="entry name" value="Chaperone J-domain"/>
    <property type="match status" value="1"/>
</dbReference>
<dbReference type="CDD" id="cd06257">
    <property type="entry name" value="DnaJ"/>
    <property type="match status" value="1"/>
</dbReference>
<evidence type="ECO:0000259" key="3">
    <source>
        <dbReference type="PROSITE" id="PS50076"/>
    </source>
</evidence>
<dbReference type="InterPro" id="IPR001623">
    <property type="entry name" value="DnaJ_domain"/>
</dbReference>
<dbReference type="Gene3D" id="1.10.287.110">
    <property type="entry name" value="DnaJ domain"/>
    <property type="match status" value="1"/>
</dbReference>
<dbReference type="PRINTS" id="PR00625">
    <property type="entry name" value="JDOMAIN"/>
</dbReference>